<dbReference type="EMBL" id="JAUSUQ010000005">
    <property type="protein sequence ID" value="MDQ0338766.1"/>
    <property type="molecule type" value="Genomic_DNA"/>
</dbReference>
<sequence length="195" mass="22732">MPLLSLTDFVDIVSKSGTPKITKIRQIKVRPDYNPALDYYKLLRNRLIETHEKNLGKSYLKNLLQYITDQRKLHNYEPLIEEYCRWWGRTKYDWFNPPSGKWTHGSVQVTINPELGLIKDGKKLLIKLYFKSDKLSKNKVSVILYLMKNVLVQENSSDMNVGIHDIRHGKMYTSPIKEEGLDAMLKGEAAYIETV</sequence>
<dbReference type="Proteomes" id="UP001232445">
    <property type="component" value="Unassembled WGS sequence"/>
</dbReference>
<dbReference type="RefSeq" id="WP_307337682.1">
    <property type="nucleotide sequence ID" value="NZ_JAUSUQ010000005.1"/>
</dbReference>
<accession>A0ABU0CQS3</accession>
<protein>
    <submittedName>
        <fullName evidence="1">Uncharacterized protein</fullName>
    </submittedName>
</protein>
<keyword evidence="2" id="KW-1185">Reference proteome</keyword>
<proteinExistence type="predicted"/>
<reference evidence="1 2" key="1">
    <citation type="submission" date="2023-07" db="EMBL/GenBank/DDBJ databases">
        <title>Genomic Encyclopedia of Type Strains, Phase IV (KMG-IV): sequencing the most valuable type-strain genomes for metagenomic binning, comparative biology and taxonomic classification.</title>
        <authorList>
            <person name="Goeker M."/>
        </authorList>
    </citation>
    <scope>NUCLEOTIDE SEQUENCE [LARGE SCALE GENOMIC DNA]</scope>
    <source>
        <strain evidence="1 2">DSM 17740</strain>
    </source>
</reference>
<comment type="caution">
    <text evidence="1">The sequence shown here is derived from an EMBL/GenBank/DDBJ whole genome shotgun (WGS) entry which is preliminary data.</text>
</comment>
<gene>
    <name evidence="1" type="ORF">J2S00_001552</name>
</gene>
<name>A0ABU0CQS3_9BACI</name>
<evidence type="ECO:0000313" key="1">
    <source>
        <dbReference type="EMBL" id="MDQ0338766.1"/>
    </source>
</evidence>
<organism evidence="1 2">
    <name type="scientific">Caldalkalibacillus uzonensis</name>
    <dbReference type="NCBI Taxonomy" id="353224"/>
    <lineage>
        <taxon>Bacteria</taxon>
        <taxon>Bacillati</taxon>
        <taxon>Bacillota</taxon>
        <taxon>Bacilli</taxon>
        <taxon>Bacillales</taxon>
        <taxon>Bacillaceae</taxon>
        <taxon>Caldalkalibacillus</taxon>
    </lineage>
</organism>
<evidence type="ECO:0000313" key="2">
    <source>
        <dbReference type="Proteomes" id="UP001232445"/>
    </source>
</evidence>